<gene>
    <name evidence="1" type="ORF">BDM02DRAFT_3222131</name>
</gene>
<accession>A0ACB6ZLY8</accession>
<dbReference type="EMBL" id="MU117985">
    <property type="protein sequence ID" value="KAF9650411.1"/>
    <property type="molecule type" value="Genomic_DNA"/>
</dbReference>
<protein>
    <submittedName>
        <fullName evidence="1">Uncharacterized protein</fullName>
    </submittedName>
</protein>
<name>A0ACB6ZLY8_THEGA</name>
<sequence length="1121" mass="121558">MVISWDLHLPTRRRPTKLPKPQRGRWETLTGWGDDWYDDGEEDDTENEPSVGTDGDVLGDVTASVRKRRKSSTASNKEEYWELDPGESTPEQPSVFRQCVQLHSDWVNDILLCNQAQTVVSASSDGTLKAWNPHAASDPSLVGSHSDYVRCLAYCQDQNWVASGSFDKSIKLWDLNRASLTGSDPLITLKSPDSAGSKSSVYAIAVDPAGSVIASGTPERVIRTWDPRSGKRTAKLVGHTDNIRAILISADGKYLLTGSADASVKLWSLSAQKCIHAFTHHTESVWSLFSSHPSLEVFYSGDRSGLICRVDVEGTSDISEGECIVFSQSSDGVNKIIAMDDQLVWAASGSSSVARWKVPPRRNARLQLYNSPSLDPSSAHSLGTPGLSGHRKHSASIDTFATARTYTPPPGPRVSAPSIHGSVVDADREDTLYGIPYKSMVRLISVNETFTPYVSHGRDPEIATLYSAASVMSVPRLDGRPHMSSVLQNTSSLGNASPMRSDTLIGSAENTPALYPSNSARNEYEDREVASEAEPLLGAPDRVIQGDTGLVRSIILNNRMHALTVDTAGEVAVWDIIRAICLGKFVKDDVSAASHSDSGSISSDDSDKNPSPREALETVRERIEGQAVVNSWSSVDTKMGLLTVHLNDRCFEAEIYADEAGYGPEKNFGDELRLNISKWLLRNLFLGFVREQQRTLSPRRSKDSGSPQEHTPPHRGVHRGVAPTHIDINGSMGRRRSSSDTSRKSHSPSAMVVSSPSMVPAVPPLITGTKGASPLLAPVIPLYGASKDSTLPTIPQSPQTHPSSSDMTPMPSRFQHTPAPGTPREGSDYFSHRLRSGSISTTAPGDDLKTPSQDTFSGGSGSGLMGRLRNFGKSSSRRVPSDVLGSGTSTIAGIESTRESSVENIPASTIPTPLQLLQANVSIPPSSEAPLLVLPQNTVIYVSEETLFGWTTAYRGTVGTTGLDARLLEKTMPVWLLEYLLTNRVPAVPVIKVGFVLLPYPARKGEEQLPDLLNTSQSKLTASRFLRVRKLTNHVQDKLARIAAGAGSTATTPRSSVDALGRSSPPTPLKHRGPRAEDIYEILCNDTVLPLDMTLAAVKQYIWRQAAELTMYYRRRIAVVV</sequence>
<evidence type="ECO:0000313" key="2">
    <source>
        <dbReference type="Proteomes" id="UP000886501"/>
    </source>
</evidence>
<proteinExistence type="predicted"/>
<reference evidence="1" key="1">
    <citation type="submission" date="2019-10" db="EMBL/GenBank/DDBJ databases">
        <authorList>
            <consortium name="DOE Joint Genome Institute"/>
            <person name="Kuo A."/>
            <person name="Miyauchi S."/>
            <person name="Kiss E."/>
            <person name="Drula E."/>
            <person name="Kohler A."/>
            <person name="Sanchez-Garcia M."/>
            <person name="Andreopoulos B."/>
            <person name="Barry K.W."/>
            <person name="Bonito G."/>
            <person name="Buee M."/>
            <person name="Carver A."/>
            <person name="Chen C."/>
            <person name="Cichocki N."/>
            <person name="Clum A."/>
            <person name="Culley D."/>
            <person name="Crous P.W."/>
            <person name="Fauchery L."/>
            <person name="Girlanda M."/>
            <person name="Hayes R."/>
            <person name="Keri Z."/>
            <person name="Labutti K."/>
            <person name="Lipzen A."/>
            <person name="Lombard V."/>
            <person name="Magnuson J."/>
            <person name="Maillard F."/>
            <person name="Morin E."/>
            <person name="Murat C."/>
            <person name="Nolan M."/>
            <person name="Ohm R."/>
            <person name="Pangilinan J."/>
            <person name="Pereira M."/>
            <person name="Perotto S."/>
            <person name="Peter M."/>
            <person name="Riley R."/>
            <person name="Sitrit Y."/>
            <person name="Stielow B."/>
            <person name="Szollosi G."/>
            <person name="Zifcakova L."/>
            <person name="Stursova M."/>
            <person name="Spatafora J.W."/>
            <person name="Tedersoo L."/>
            <person name="Vaario L.-M."/>
            <person name="Yamada A."/>
            <person name="Yan M."/>
            <person name="Wang P."/>
            <person name="Xu J."/>
            <person name="Bruns T."/>
            <person name="Baldrian P."/>
            <person name="Vilgalys R."/>
            <person name="Henrissat B."/>
            <person name="Grigoriev I.V."/>
            <person name="Hibbett D."/>
            <person name="Nagy L.G."/>
            <person name="Martin F.M."/>
        </authorList>
    </citation>
    <scope>NUCLEOTIDE SEQUENCE</scope>
    <source>
        <strain evidence="1">P2</strain>
    </source>
</reference>
<comment type="caution">
    <text evidence="1">The sequence shown here is derived from an EMBL/GenBank/DDBJ whole genome shotgun (WGS) entry which is preliminary data.</text>
</comment>
<keyword evidence="2" id="KW-1185">Reference proteome</keyword>
<dbReference type="Proteomes" id="UP000886501">
    <property type="component" value="Unassembled WGS sequence"/>
</dbReference>
<organism evidence="1 2">
    <name type="scientific">Thelephora ganbajun</name>
    <name type="common">Ganba fungus</name>
    <dbReference type="NCBI Taxonomy" id="370292"/>
    <lineage>
        <taxon>Eukaryota</taxon>
        <taxon>Fungi</taxon>
        <taxon>Dikarya</taxon>
        <taxon>Basidiomycota</taxon>
        <taxon>Agaricomycotina</taxon>
        <taxon>Agaricomycetes</taxon>
        <taxon>Thelephorales</taxon>
        <taxon>Thelephoraceae</taxon>
        <taxon>Thelephora</taxon>
    </lineage>
</organism>
<evidence type="ECO:0000313" key="1">
    <source>
        <dbReference type="EMBL" id="KAF9650411.1"/>
    </source>
</evidence>
<reference evidence="1" key="2">
    <citation type="journal article" date="2020" name="Nat. Commun.">
        <title>Large-scale genome sequencing of mycorrhizal fungi provides insights into the early evolution of symbiotic traits.</title>
        <authorList>
            <person name="Miyauchi S."/>
            <person name="Kiss E."/>
            <person name="Kuo A."/>
            <person name="Drula E."/>
            <person name="Kohler A."/>
            <person name="Sanchez-Garcia M."/>
            <person name="Morin E."/>
            <person name="Andreopoulos B."/>
            <person name="Barry K.W."/>
            <person name="Bonito G."/>
            <person name="Buee M."/>
            <person name="Carver A."/>
            <person name="Chen C."/>
            <person name="Cichocki N."/>
            <person name="Clum A."/>
            <person name="Culley D."/>
            <person name="Crous P.W."/>
            <person name="Fauchery L."/>
            <person name="Girlanda M."/>
            <person name="Hayes R.D."/>
            <person name="Keri Z."/>
            <person name="LaButti K."/>
            <person name="Lipzen A."/>
            <person name="Lombard V."/>
            <person name="Magnuson J."/>
            <person name="Maillard F."/>
            <person name="Murat C."/>
            <person name="Nolan M."/>
            <person name="Ohm R.A."/>
            <person name="Pangilinan J."/>
            <person name="Pereira M.F."/>
            <person name="Perotto S."/>
            <person name="Peter M."/>
            <person name="Pfister S."/>
            <person name="Riley R."/>
            <person name="Sitrit Y."/>
            <person name="Stielow J.B."/>
            <person name="Szollosi G."/>
            <person name="Zifcakova L."/>
            <person name="Stursova M."/>
            <person name="Spatafora J.W."/>
            <person name="Tedersoo L."/>
            <person name="Vaario L.M."/>
            <person name="Yamada A."/>
            <person name="Yan M."/>
            <person name="Wang P."/>
            <person name="Xu J."/>
            <person name="Bruns T."/>
            <person name="Baldrian P."/>
            <person name="Vilgalys R."/>
            <person name="Dunand C."/>
            <person name="Henrissat B."/>
            <person name="Grigoriev I.V."/>
            <person name="Hibbett D."/>
            <person name="Nagy L.G."/>
            <person name="Martin F.M."/>
        </authorList>
    </citation>
    <scope>NUCLEOTIDE SEQUENCE</scope>
    <source>
        <strain evidence="1">P2</strain>
    </source>
</reference>